<organism evidence="1 2">
    <name type="scientific">Pseudoalteromonas xiamenensis</name>
    <dbReference type="NCBI Taxonomy" id="882626"/>
    <lineage>
        <taxon>Bacteria</taxon>
        <taxon>Pseudomonadati</taxon>
        <taxon>Pseudomonadota</taxon>
        <taxon>Gammaproteobacteria</taxon>
        <taxon>Alteromonadales</taxon>
        <taxon>Pseudoalteromonadaceae</taxon>
        <taxon>Pseudoalteromonas</taxon>
    </lineage>
</organism>
<gene>
    <name evidence="1" type="ORF">J5O05_05750</name>
</gene>
<dbReference type="KEGG" id="pxi:J5O05_05750"/>
<accession>A0A975HLR0</accession>
<evidence type="ECO:0000313" key="1">
    <source>
        <dbReference type="EMBL" id="QTH72353.1"/>
    </source>
</evidence>
<reference evidence="1" key="1">
    <citation type="submission" date="2021-03" db="EMBL/GenBank/DDBJ databases">
        <title>Complete Genome of Pseudoalteromonas xiamenensis STKMTI.2, a new potential marine bacterium producing anti-Vibrio compounds.</title>
        <authorList>
            <person name="Handayani D.P."/>
            <person name="Isnansetyo A."/>
            <person name="Istiqomah I."/>
            <person name="Jumina J."/>
        </authorList>
    </citation>
    <scope>NUCLEOTIDE SEQUENCE</scope>
    <source>
        <strain evidence="1">STKMTI.2</strain>
    </source>
</reference>
<name>A0A975HLR0_9GAMM</name>
<protein>
    <submittedName>
        <fullName evidence="1">Uncharacterized protein</fullName>
    </submittedName>
</protein>
<keyword evidence="2" id="KW-1185">Reference proteome</keyword>
<dbReference type="EMBL" id="CP072133">
    <property type="protein sequence ID" value="QTH72353.1"/>
    <property type="molecule type" value="Genomic_DNA"/>
</dbReference>
<proteinExistence type="predicted"/>
<sequence length="84" mass="9918">MGDVVAQYEESFILDAALRKLTLRMNNVYRKKEPQDIEAERQSYYRACMSQFHTLGYLEELREFDRCIKSSCSPAEETTIEKDK</sequence>
<dbReference type="AlphaFoldDB" id="A0A975HLR0"/>
<evidence type="ECO:0000313" key="2">
    <source>
        <dbReference type="Proteomes" id="UP000664904"/>
    </source>
</evidence>
<dbReference type="RefSeq" id="WP_208843978.1">
    <property type="nucleotide sequence ID" value="NZ_CP072133.1"/>
</dbReference>
<dbReference type="Proteomes" id="UP000664904">
    <property type="component" value="Chromosome"/>
</dbReference>